<dbReference type="InterPro" id="IPR000794">
    <property type="entry name" value="Beta-ketoacyl_synthase"/>
</dbReference>
<dbReference type="InterPro" id="IPR014030">
    <property type="entry name" value="Ketoacyl_synth_N"/>
</dbReference>
<name>A0ABP8BWY1_9ACTN</name>
<reference evidence="7" key="1">
    <citation type="journal article" date="2019" name="Int. J. Syst. Evol. Microbiol.">
        <title>The Global Catalogue of Microorganisms (GCM) 10K type strain sequencing project: providing services to taxonomists for standard genome sequencing and annotation.</title>
        <authorList>
            <consortium name="The Broad Institute Genomics Platform"/>
            <consortium name="The Broad Institute Genome Sequencing Center for Infectious Disease"/>
            <person name="Wu L."/>
            <person name="Ma J."/>
        </authorList>
    </citation>
    <scope>NUCLEOTIDE SEQUENCE [LARGE SCALE GENOMIC DNA]</scope>
    <source>
        <strain evidence="7">JCM 17440</strain>
    </source>
</reference>
<protein>
    <submittedName>
        <fullName evidence="6">Beta-ketoacyl-[acyl-carrier-protein] synthase family protein</fullName>
    </submittedName>
</protein>
<accession>A0ABP8BWY1</accession>
<dbReference type="Pfam" id="PF00109">
    <property type="entry name" value="ketoacyl-synt"/>
    <property type="match status" value="1"/>
</dbReference>
<dbReference type="InterPro" id="IPR016039">
    <property type="entry name" value="Thiolase-like"/>
</dbReference>
<keyword evidence="7" id="KW-1185">Reference proteome</keyword>
<dbReference type="Pfam" id="PF02801">
    <property type="entry name" value="Ketoacyl-synt_C"/>
    <property type="match status" value="1"/>
</dbReference>
<comment type="caution">
    <text evidence="6">The sequence shown here is derived from an EMBL/GenBank/DDBJ whole genome shotgun (WGS) entry which is preliminary data.</text>
</comment>
<dbReference type="SMART" id="SM00825">
    <property type="entry name" value="PKS_KS"/>
    <property type="match status" value="1"/>
</dbReference>
<dbReference type="PANTHER" id="PTHR11712">
    <property type="entry name" value="POLYKETIDE SYNTHASE-RELATED"/>
    <property type="match status" value="1"/>
</dbReference>
<dbReference type="PANTHER" id="PTHR11712:SF336">
    <property type="entry name" value="3-OXOACYL-[ACYL-CARRIER-PROTEIN] SYNTHASE, MITOCHONDRIAL"/>
    <property type="match status" value="1"/>
</dbReference>
<keyword evidence="2 3" id="KW-0808">Transferase</keyword>
<comment type="similarity">
    <text evidence="1 3">Belongs to the thiolase-like superfamily. Beta-ketoacyl-ACP synthases family.</text>
</comment>
<dbReference type="SUPFAM" id="SSF53901">
    <property type="entry name" value="Thiolase-like"/>
    <property type="match status" value="2"/>
</dbReference>
<dbReference type="InterPro" id="IPR014031">
    <property type="entry name" value="Ketoacyl_synth_C"/>
</dbReference>
<dbReference type="RefSeq" id="WP_344893478.1">
    <property type="nucleotide sequence ID" value="NZ_BAABAS010000005.1"/>
</dbReference>
<proteinExistence type="inferred from homology"/>
<dbReference type="EMBL" id="BAABAS010000005">
    <property type="protein sequence ID" value="GAA4228973.1"/>
    <property type="molecule type" value="Genomic_DNA"/>
</dbReference>
<dbReference type="Proteomes" id="UP001501710">
    <property type="component" value="Unassembled WGS sequence"/>
</dbReference>
<evidence type="ECO:0000256" key="3">
    <source>
        <dbReference type="RuleBase" id="RU003694"/>
    </source>
</evidence>
<evidence type="ECO:0000256" key="1">
    <source>
        <dbReference type="ARBA" id="ARBA00008467"/>
    </source>
</evidence>
<feature type="domain" description="Ketosynthase family 3 (KS3)" evidence="5">
    <location>
        <begin position="5"/>
        <end position="408"/>
    </location>
</feature>
<organism evidence="6 7">
    <name type="scientific">Actinomadura meridiana</name>
    <dbReference type="NCBI Taxonomy" id="559626"/>
    <lineage>
        <taxon>Bacteria</taxon>
        <taxon>Bacillati</taxon>
        <taxon>Actinomycetota</taxon>
        <taxon>Actinomycetes</taxon>
        <taxon>Streptosporangiales</taxon>
        <taxon>Thermomonosporaceae</taxon>
        <taxon>Actinomadura</taxon>
    </lineage>
</organism>
<dbReference type="PROSITE" id="PS52004">
    <property type="entry name" value="KS3_2"/>
    <property type="match status" value="1"/>
</dbReference>
<evidence type="ECO:0000313" key="7">
    <source>
        <dbReference type="Proteomes" id="UP001501710"/>
    </source>
</evidence>
<dbReference type="Gene3D" id="3.40.47.10">
    <property type="match status" value="1"/>
</dbReference>
<evidence type="ECO:0000256" key="4">
    <source>
        <dbReference type="SAM" id="MobiDB-lite"/>
    </source>
</evidence>
<evidence type="ECO:0000259" key="5">
    <source>
        <dbReference type="PROSITE" id="PS52004"/>
    </source>
</evidence>
<evidence type="ECO:0000256" key="2">
    <source>
        <dbReference type="ARBA" id="ARBA00022679"/>
    </source>
</evidence>
<evidence type="ECO:0000313" key="6">
    <source>
        <dbReference type="EMBL" id="GAA4228973.1"/>
    </source>
</evidence>
<dbReference type="CDD" id="cd00834">
    <property type="entry name" value="KAS_I_II"/>
    <property type="match status" value="1"/>
</dbReference>
<sequence length="414" mass="42739">MGPDRRRVVVTGLGVISSIGTGVAEFAEGLRKGRSGARPITAFDVTGFAHTTACEVVDFVPERWITRLKPDELGRATQLSVASAVLALGDAALTPEQLRDLRALIAVGTTYGESAELDRIVARQAATGSDGDDPGGVDPDAAAKSSSSRLSIDVARELELTEAEAVTIPTACAAGNYAIGYGFDAVADGEVDVALCGGVDALLRMTFVTFYRLGTIAPKICQPFDRDREGILTGEGGAVLVLEDLDSALARGAHVYAEILGYGLACDAHHPVAPDQDSVARCMTRAHANAGITAASVDYVSAHGTGTKANDVTEAAAIRRVFDGDPPPVSSLKSMLGHAMGAASALAAAGCALALERGFMPPTINHVETDPEIGIDCVPNVARPADLRVVQNNSLAFAGNDAVLILGRHEGDAA</sequence>
<gene>
    <name evidence="6" type="ORF">GCM10022254_20390</name>
</gene>
<dbReference type="InterPro" id="IPR020841">
    <property type="entry name" value="PKS_Beta-ketoAc_synthase_dom"/>
</dbReference>
<feature type="region of interest" description="Disordered" evidence="4">
    <location>
        <begin position="126"/>
        <end position="145"/>
    </location>
</feature>